<evidence type="ECO:0000256" key="2">
    <source>
        <dbReference type="ARBA" id="ARBA00022475"/>
    </source>
</evidence>
<evidence type="ECO:0000256" key="11">
    <source>
        <dbReference type="SAM" id="Phobius"/>
    </source>
</evidence>
<keyword evidence="7 11" id="KW-0472">Membrane</keyword>
<feature type="region of interest" description="Disordered" evidence="10">
    <location>
        <begin position="211"/>
        <end position="239"/>
    </location>
</feature>
<keyword evidence="6 11" id="KW-1133">Transmembrane helix</keyword>
<evidence type="ECO:0000256" key="1">
    <source>
        <dbReference type="ARBA" id="ARBA00004651"/>
    </source>
</evidence>
<proteinExistence type="inferred from homology"/>
<sequence length="533" mass="54517">MSRTVANILLLTLLKGSGLLLSLVLVMLQTAVLGTGPLADAYFMVRRLILSAINMTGEATNQLLVPEFVRQTARQGAGRARRAMARGGAVLVLGSLVLAGLVAGFAPAVVAALAPGFDTQRAGEAELLLRIAAICLPLAMMGGVAGAFNFSRRRFGITTLARMAPRLVLVLVLLAMGAAAGPVVLTWAMVAGVAISTGVVIWKSLREAGRDAGEEDEAPAENALAESAAAATNQSDGDAGRRRQRAAAIAINVVAQMAMGWLDAGLASLAGAGAVTVLFVAQRLLSSAPGAVNSSVTAVFYTEYSHDAASAAEGRDARGGQVAAAVRISLFMVVPLAFLILVAATPLVQVLLERGAFTAADTAATAQVMRLLSPLLLINAVLAAFLAATLADGRLPLVRIFLWFSLATLGLRLVLGLALVEGAGLAGLALAIILSSCAGALVLGRALGQSHGRLFLGHDLRALGVMLVSGAVAALGAMVPLQLGGVAGLLLSGLVLAGLFVAGCALGRLKEVMVLKRLMLARWRRGRTGADQS</sequence>
<feature type="compositionally biased region" description="Low complexity" evidence="10">
    <location>
        <begin position="220"/>
        <end position="231"/>
    </location>
</feature>
<comment type="subcellular location">
    <subcellularLocation>
        <location evidence="1">Cell membrane</location>
        <topology evidence="1">Multi-pass membrane protein</topology>
    </subcellularLocation>
</comment>
<dbReference type="GO" id="GO:0034204">
    <property type="term" value="P:lipid translocation"/>
    <property type="evidence" value="ECO:0007669"/>
    <property type="project" value="TreeGrafter"/>
</dbReference>
<keyword evidence="5" id="KW-0573">Peptidoglycan synthesis</keyword>
<comment type="function">
    <text evidence="8">Involved in peptidoglycan biosynthesis. Transports lipid-linked peptidoglycan precursors from the inner to the outer leaflet of the cytoplasmic membrane.</text>
</comment>
<accession>A0A1U7DGI4</accession>
<evidence type="ECO:0000256" key="3">
    <source>
        <dbReference type="ARBA" id="ARBA00022692"/>
    </source>
</evidence>
<dbReference type="Proteomes" id="UP000187266">
    <property type="component" value="Chromosome"/>
</dbReference>
<dbReference type="InterPro" id="IPR051050">
    <property type="entry name" value="Lipid_II_flippase_MurJ/MviN"/>
</dbReference>
<dbReference type="GO" id="GO:0008360">
    <property type="term" value="P:regulation of cell shape"/>
    <property type="evidence" value="ECO:0007669"/>
    <property type="project" value="UniProtKB-KW"/>
</dbReference>
<dbReference type="RefSeq" id="WP_076979032.1">
    <property type="nucleotide sequence ID" value="NZ_CP019124.1"/>
</dbReference>
<evidence type="ECO:0000256" key="8">
    <source>
        <dbReference type="ARBA" id="ARBA00060041"/>
    </source>
</evidence>
<name>A0A1U7DGI4_9RHOB</name>
<evidence type="ECO:0000256" key="10">
    <source>
        <dbReference type="SAM" id="MobiDB-lite"/>
    </source>
</evidence>
<evidence type="ECO:0000256" key="7">
    <source>
        <dbReference type="ARBA" id="ARBA00023136"/>
    </source>
</evidence>
<feature type="transmembrane region" description="Helical" evidence="11">
    <location>
        <begin position="460"/>
        <end position="481"/>
    </location>
</feature>
<dbReference type="EMBL" id="CP019124">
    <property type="protein sequence ID" value="APX89009.1"/>
    <property type="molecule type" value="Genomic_DNA"/>
</dbReference>
<dbReference type="GO" id="GO:0015648">
    <property type="term" value="F:lipid-linked peptidoglycan transporter activity"/>
    <property type="evidence" value="ECO:0007669"/>
    <property type="project" value="TreeGrafter"/>
</dbReference>
<keyword evidence="13" id="KW-1185">Reference proteome</keyword>
<evidence type="ECO:0000313" key="12">
    <source>
        <dbReference type="EMBL" id="APX89009.1"/>
    </source>
</evidence>
<reference evidence="12 13" key="1">
    <citation type="submission" date="2017-01" db="EMBL/GenBank/DDBJ databases">
        <title>Genomic analysis of Xuhuaishuia manganoxidans DY6-4.</title>
        <authorList>
            <person name="Wang X."/>
        </authorList>
    </citation>
    <scope>NUCLEOTIDE SEQUENCE [LARGE SCALE GENOMIC DNA]</scope>
    <source>
        <strain evidence="12 13">DY6-4</strain>
    </source>
</reference>
<dbReference type="Pfam" id="PF03023">
    <property type="entry name" value="MurJ"/>
    <property type="match status" value="1"/>
</dbReference>
<protein>
    <submittedName>
        <fullName evidence="12">Uncharacterized protein</fullName>
    </submittedName>
</protein>
<accession>A0A2M9DF76</accession>
<feature type="transmembrane region" description="Helical" evidence="11">
    <location>
        <begin position="426"/>
        <end position="448"/>
    </location>
</feature>
<feature type="transmembrane region" description="Helical" evidence="11">
    <location>
        <begin position="127"/>
        <end position="148"/>
    </location>
</feature>
<keyword evidence="4" id="KW-0133">Cell shape</keyword>
<evidence type="ECO:0000313" key="13">
    <source>
        <dbReference type="Proteomes" id="UP000187266"/>
    </source>
</evidence>
<dbReference type="PANTHER" id="PTHR47019">
    <property type="entry name" value="LIPID II FLIPPASE MURJ"/>
    <property type="match status" value="1"/>
</dbReference>
<evidence type="ECO:0000256" key="6">
    <source>
        <dbReference type="ARBA" id="ARBA00022989"/>
    </source>
</evidence>
<organism evidence="12 13">
    <name type="scientific">Brevirhabdus pacifica</name>
    <dbReference type="NCBI Taxonomy" id="1267768"/>
    <lineage>
        <taxon>Bacteria</taxon>
        <taxon>Pseudomonadati</taxon>
        <taxon>Pseudomonadota</taxon>
        <taxon>Alphaproteobacteria</taxon>
        <taxon>Rhodobacterales</taxon>
        <taxon>Paracoccaceae</taxon>
        <taxon>Brevirhabdus</taxon>
    </lineage>
</organism>
<dbReference type="STRING" id="1267768.BV394_04100"/>
<keyword evidence="3 11" id="KW-0812">Transmembrane</keyword>
<gene>
    <name evidence="12" type="ORF">BV394_04100</name>
</gene>
<dbReference type="GO" id="GO:0009252">
    <property type="term" value="P:peptidoglycan biosynthetic process"/>
    <property type="evidence" value="ECO:0007669"/>
    <property type="project" value="UniProtKB-KW"/>
</dbReference>
<dbReference type="GO" id="GO:0005886">
    <property type="term" value="C:plasma membrane"/>
    <property type="evidence" value="ECO:0007669"/>
    <property type="project" value="UniProtKB-SubCell"/>
</dbReference>
<dbReference type="InterPro" id="IPR004268">
    <property type="entry name" value="MurJ"/>
</dbReference>
<keyword evidence="2" id="KW-1003">Cell membrane</keyword>
<comment type="similarity">
    <text evidence="9">Belongs to the MurJ/MviN family.</text>
</comment>
<dbReference type="AlphaFoldDB" id="A0A1U7DGI4"/>
<evidence type="ECO:0000256" key="4">
    <source>
        <dbReference type="ARBA" id="ARBA00022960"/>
    </source>
</evidence>
<feature type="transmembrane region" description="Helical" evidence="11">
    <location>
        <begin position="400"/>
        <end position="420"/>
    </location>
</feature>
<evidence type="ECO:0000256" key="5">
    <source>
        <dbReference type="ARBA" id="ARBA00022984"/>
    </source>
</evidence>
<feature type="transmembrane region" description="Helical" evidence="11">
    <location>
        <begin position="487"/>
        <end position="509"/>
    </location>
</feature>
<dbReference type="PANTHER" id="PTHR47019:SF1">
    <property type="entry name" value="LIPID II FLIPPASE MURJ"/>
    <property type="match status" value="1"/>
</dbReference>
<feature type="transmembrane region" description="Helical" evidence="11">
    <location>
        <begin position="89"/>
        <end position="115"/>
    </location>
</feature>
<dbReference type="OrthoDB" id="9804143at2"/>
<evidence type="ECO:0000256" key="9">
    <source>
        <dbReference type="ARBA" id="ARBA00061532"/>
    </source>
</evidence>
<feature type="transmembrane region" description="Helical" evidence="11">
    <location>
        <begin position="328"/>
        <end position="348"/>
    </location>
</feature>
<feature type="transmembrane region" description="Helical" evidence="11">
    <location>
        <begin position="368"/>
        <end position="388"/>
    </location>
</feature>